<proteinExistence type="predicted"/>
<feature type="signal peptide" evidence="1">
    <location>
        <begin position="1"/>
        <end position="25"/>
    </location>
</feature>
<evidence type="ECO:0000256" key="1">
    <source>
        <dbReference type="SAM" id="SignalP"/>
    </source>
</evidence>
<sequence length="169" mass="19687">MEHKSDVFKLFLLFSIVACNSFVLAEAVALAPVKPSYYWNNRRLECVNHGLNISRCSLKQDGRDAELNPGCFDEVDSQNGTRVYCRLNCEESDETTVLNKSPTWNHACNIQFTYQLERRRKDWYLWRSGDCATTTISFEVRCGFPTDPRVFYTQNKHLFEYEDAEKTSN</sequence>
<name>A0AAD4NDU0_9BILA</name>
<dbReference type="EMBL" id="JAKKPZ010000002">
    <property type="protein sequence ID" value="KAI1726290.1"/>
    <property type="molecule type" value="Genomic_DNA"/>
</dbReference>
<keyword evidence="4" id="KW-1185">Reference proteome</keyword>
<organism evidence="3 4">
    <name type="scientific">Ditylenchus destructor</name>
    <dbReference type="NCBI Taxonomy" id="166010"/>
    <lineage>
        <taxon>Eukaryota</taxon>
        <taxon>Metazoa</taxon>
        <taxon>Ecdysozoa</taxon>
        <taxon>Nematoda</taxon>
        <taxon>Chromadorea</taxon>
        <taxon>Rhabditida</taxon>
        <taxon>Tylenchina</taxon>
        <taxon>Tylenchomorpha</taxon>
        <taxon>Sphaerularioidea</taxon>
        <taxon>Anguinidae</taxon>
        <taxon>Anguininae</taxon>
        <taxon>Ditylenchus</taxon>
    </lineage>
</organism>
<dbReference type="AlphaFoldDB" id="A0AAD4NDU0"/>
<feature type="chain" id="PRO_5042058196" description="DUF7808 domain-containing protein" evidence="1">
    <location>
        <begin position="26"/>
        <end position="169"/>
    </location>
</feature>
<keyword evidence="1" id="KW-0732">Signal</keyword>
<comment type="caution">
    <text evidence="3">The sequence shown here is derived from an EMBL/GenBank/DDBJ whole genome shotgun (WGS) entry which is preliminary data.</text>
</comment>
<dbReference type="InterPro" id="IPR056710">
    <property type="entry name" value="DUF7808"/>
</dbReference>
<gene>
    <name evidence="3" type="ORF">DdX_03003</name>
</gene>
<evidence type="ECO:0000313" key="3">
    <source>
        <dbReference type="EMBL" id="KAI1726290.1"/>
    </source>
</evidence>
<dbReference type="Proteomes" id="UP001201812">
    <property type="component" value="Unassembled WGS sequence"/>
</dbReference>
<evidence type="ECO:0000313" key="4">
    <source>
        <dbReference type="Proteomes" id="UP001201812"/>
    </source>
</evidence>
<protein>
    <recommendedName>
        <fullName evidence="2">DUF7808 domain-containing protein</fullName>
    </recommendedName>
</protein>
<feature type="domain" description="DUF7808" evidence="2">
    <location>
        <begin position="37"/>
        <end position="161"/>
    </location>
</feature>
<dbReference type="PANTHER" id="PTHR34493:SF1">
    <property type="entry name" value="SECRETED PROTEIN"/>
    <property type="match status" value="1"/>
</dbReference>
<dbReference type="Pfam" id="PF25096">
    <property type="entry name" value="DUF7808"/>
    <property type="match status" value="1"/>
</dbReference>
<reference evidence="3" key="1">
    <citation type="submission" date="2022-01" db="EMBL/GenBank/DDBJ databases">
        <title>Genome Sequence Resource for Two Populations of Ditylenchus destructor, the Migratory Endoparasitic Phytonematode.</title>
        <authorList>
            <person name="Zhang H."/>
            <person name="Lin R."/>
            <person name="Xie B."/>
        </authorList>
    </citation>
    <scope>NUCLEOTIDE SEQUENCE</scope>
    <source>
        <strain evidence="3">BazhouSP</strain>
    </source>
</reference>
<evidence type="ECO:0000259" key="2">
    <source>
        <dbReference type="Pfam" id="PF25096"/>
    </source>
</evidence>
<dbReference type="PANTHER" id="PTHR34493">
    <property type="entry name" value="PROTEIN CBG13422-RELATED"/>
    <property type="match status" value="1"/>
</dbReference>
<accession>A0AAD4NDU0</accession>